<keyword evidence="7" id="KW-0378">Hydrolase</keyword>
<keyword evidence="13" id="KW-0234">DNA repair</keyword>
<evidence type="ECO:0000256" key="9">
    <source>
        <dbReference type="ARBA" id="ARBA00022840"/>
    </source>
</evidence>
<dbReference type="EC" id="3.6.4.12" evidence="3"/>
<dbReference type="GO" id="GO:0000781">
    <property type="term" value="C:chromosome, telomeric region"/>
    <property type="evidence" value="ECO:0007669"/>
    <property type="project" value="UniProtKB-SubCell"/>
</dbReference>
<dbReference type="GO" id="GO:0003678">
    <property type="term" value="F:DNA helicase activity"/>
    <property type="evidence" value="ECO:0007669"/>
    <property type="project" value="UniProtKB-EC"/>
</dbReference>
<comment type="subcellular location">
    <subcellularLocation>
        <location evidence="2">Chromosome</location>
        <location evidence="2">Telomere</location>
    </subcellularLocation>
    <subcellularLocation>
        <location evidence="1">Nucleus</location>
    </subcellularLocation>
</comment>
<protein>
    <recommendedName>
        <fullName evidence="3">DNA helicase</fullName>
        <ecNumber evidence="3">3.6.4.12</ecNumber>
    </recommendedName>
</protein>
<keyword evidence="4" id="KW-0158">Chromosome</keyword>
<dbReference type="InterPro" id="IPR016194">
    <property type="entry name" value="SPOC-like_C_dom_sf"/>
</dbReference>
<dbReference type="AlphaFoldDB" id="A0A1L0C376"/>
<dbReference type="Pfam" id="PF02735">
    <property type="entry name" value="Ku"/>
    <property type="match status" value="1"/>
</dbReference>
<feature type="domain" description="Ku" evidence="16">
    <location>
        <begin position="300"/>
        <end position="444"/>
    </location>
</feature>
<dbReference type="Gene3D" id="2.40.290.10">
    <property type="match status" value="1"/>
</dbReference>
<dbReference type="GO" id="GO:0003690">
    <property type="term" value="F:double-stranded DNA binding"/>
    <property type="evidence" value="ECO:0007669"/>
    <property type="project" value="TreeGrafter"/>
</dbReference>
<dbReference type="Proteomes" id="UP000182259">
    <property type="component" value="Chromosome VI"/>
</dbReference>
<dbReference type="PANTHER" id="PTHR12604">
    <property type="entry name" value="KU AUTOANTIGEN DNA HELICASE"/>
    <property type="match status" value="1"/>
</dbReference>
<gene>
    <name evidence="17" type="ORF">SAMEA4029009_CIC11G00000005902</name>
</gene>
<dbReference type="Pfam" id="PF03731">
    <property type="entry name" value="Ku_N"/>
    <property type="match status" value="1"/>
</dbReference>
<evidence type="ECO:0000259" key="16">
    <source>
        <dbReference type="SMART" id="SM00559"/>
    </source>
</evidence>
<evidence type="ECO:0000256" key="10">
    <source>
        <dbReference type="ARBA" id="ARBA00022895"/>
    </source>
</evidence>
<dbReference type="GO" id="GO:0006310">
    <property type="term" value="P:DNA recombination"/>
    <property type="evidence" value="ECO:0007669"/>
    <property type="project" value="UniProtKB-KW"/>
</dbReference>
<evidence type="ECO:0000256" key="2">
    <source>
        <dbReference type="ARBA" id="ARBA00004574"/>
    </source>
</evidence>
<keyword evidence="10" id="KW-0779">Telomere</keyword>
<keyword evidence="9" id="KW-0067">ATP-binding</keyword>
<dbReference type="GO" id="GO:0043564">
    <property type="term" value="C:Ku70:Ku80 complex"/>
    <property type="evidence" value="ECO:0007669"/>
    <property type="project" value="TreeGrafter"/>
</dbReference>
<name>A0A1L0C376_9ASCO</name>
<evidence type="ECO:0000313" key="17">
    <source>
        <dbReference type="EMBL" id="SGZ57955.1"/>
    </source>
</evidence>
<evidence type="ECO:0000256" key="6">
    <source>
        <dbReference type="ARBA" id="ARBA00022763"/>
    </source>
</evidence>
<evidence type="ECO:0000313" key="18">
    <source>
        <dbReference type="Proteomes" id="UP000182259"/>
    </source>
</evidence>
<dbReference type="Gene3D" id="3.40.50.410">
    <property type="entry name" value="von Willebrand factor, type A domain"/>
    <property type="match status" value="1"/>
</dbReference>
<organism evidence="17 18">
    <name type="scientific">Sungouiella intermedia</name>
    <dbReference type="NCBI Taxonomy" id="45354"/>
    <lineage>
        <taxon>Eukaryota</taxon>
        <taxon>Fungi</taxon>
        <taxon>Dikarya</taxon>
        <taxon>Ascomycota</taxon>
        <taxon>Saccharomycotina</taxon>
        <taxon>Pichiomycetes</taxon>
        <taxon>Metschnikowiaceae</taxon>
        <taxon>Sungouiella</taxon>
    </lineage>
</organism>
<evidence type="ECO:0000256" key="8">
    <source>
        <dbReference type="ARBA" id="ARBA00022806"/>
    </source>
</evidence>
<keyword evidence="11" id="KW-0238">DNA-binding</keyword>
<evidence type="ECO:0000256" key="4">
    <source>
        <dbReference type="ARBA" id="ARBA00022454"/>
    </source>
</evidence>
<feature type="region of interest" description="Disordered" evidence="15">
    <location>
        <begin position="618"/>
        <end position="646"/>
    </location>
</feature>
<dbReference type="SUPFAM" id="SSF100939">
    <property type="entry name" value="SPOC domain-like"/>
    <property type="match status" value="1"/>
</dbReference>
<keyword evidence="14" id="KW-0539">Nucleus</keyword>
<keyword evidence="12" id="KW-0233">DNA recombination</keyword>
<sequence>MADKELTVFVVEAGSHLSPNAYNYMFDCLAGKLLKGLKTDYVSVVVFNSLVTNHALEDSGKFRGLNVLVDFETPSYDQLKSIKNALSNEEGPDLDACDAFQSLIFSVSLFEKTKKKIFTRNIVLITARDSPLSSYKPELVGAVSGLIKDLNVNLVVIGDNFGSASDTEQKWFHIASQFASNHIFNTEEASRVAQLCPPVRKTRPMPIYRGELRLGADITKVLHDTSYIAEQDMLCLAFRVEVYPAAKAEILSQNGHEYLVDGNNAVRVERKTNHFIWKRNFQGERDEHLESDEIDEKKFDKVDVDGHTFTPGFKFSNFDLIALDEDLMGAAKLELSSEFDILAFVDVDDIPHAYLTDESFFVVPEKASSLRNLLNHAAFAQSLYEKNLAPLARFVRKQAKEVEVGPMFPVKVKNGDSFCFCYIFIRFPFKEDEKIGKFPSLTKNPPAKAENESTEVSDAASIDRLMEDFIESKTYREADEDDTKDMSVIDNYKVVLKGSDSSKLSLPSKASGSNKFLCSSPSANKFAVYLRKLLIKSLLVDDYDKFVNDPEFIQHNIREGDDSFTNLFNLENIATVNSSSNPDWLSKVAQASTSSGKRLYKQLGLEYVRKADLKKQKTKKDATILQSKGNYGADEGEYDAVPDFDF</sequence>
<keyword evidence="6" id="KW-0227">DNA damage</keyword>
<dbReference type="GO" id="GO:0016787">
    <property type="term" value="F:hydrolase activity"/>
    <property type="evidence" value="ECO:0007669"/>
    <property type="project" value="UniProtKB-KW"/>
</dbReference>
<dbReference type="GO" id="GO:0005524">
    <property type="term" value="F:ATP binding"/>
    <property type="evidence" value="ECO:0007669"/>
    <property type="project" value="UniProtKB-KW"/>
</dbReference>
<keyword evidence="8" id="KW-0347">Helicase</keyword>
<evidence type="ECO:0000256" key="15">
    <source>
        <dbReference type="SAM" id="MobiDB-lite"/>
    </source>
</evidence>
<feature type="compositionally biased region" description="Acidic residues" evidence="15">
    <location>
        <begin position="634"/>
        <end position="646"/>
    </location>
</feature>
<accession>A0A1L0C376</accession>
<dbReference type="InterPro" id="IPR036465">
    <property type="entry name" value="vWFA_dom_sf"/>
</dbReference>
<dbReference type="EMBL" id="LT635769">
    <property type="protein sequence ID" value="SGZ57955.1"/>
    <property type="molecule type" value="Genomic_DNA"/>
</dbReference>
<dbReference type="GO" id="GO:0042162">
    <property type="term" value="F:telomeric DNA binding"/>
    <property type="evidence" value="ECO:0007669"/>
    <property type="project" value="TreeGrafter"/>
</dbReference>
<dbReference type="SMART" id="SM00559">
    <property type="entry name" value="Ku78"/>
    <property type="match status" value="1"/>
</dbReference>
<evidence type="ECO:0000256" key="7">
    <source>
        <dbReference type="ARBA" id="ARBA00022801"/>
    </source>
</evidence>
<dbReference type="InterPro" id="IPR006164">
    <property type="entry name" value="DNA_bd_Ku70/Ku80"/>
</dbReference>
<dbReference type="InterPro" id="IPR005161">
    <property type="entry name" value="Ku_N"/>
</dbReference>
<reference evidence="17 18" key="1">
    <citation type="submission" date="2016-10" db="EMBL/GenBank/DDBJ databases">
        <authorList>
            <person name="de Groot N.N."/>
        </authorList>
    </citation>
    <scope>NUCLEOTIDE SEQUENCE [LARGE SCALE GENOMIC DNA]</scope>
    <source>
        <strain evidence="17 18">PYCC 4715</strain>
    </source>
</reference>
<evidence type="ECO:0000256" key="3">
    <source>
        <dbReference type="ARBA" id="ARBA00012551"/>
    </source>
</evidence>
<keyword evidence="5" id="KW-0547">Nucleotide-binding</keyword>
<evidence type="ECO:0000256" key="13">
    <source>
        <dbReference type="ARBA" id="ARBA00023204"/>
    </source>
</evidence>
<dbReference type="GO" id="GO:0006303">
    <property type="term" value="P:double-strand break repair via nonhomologous end joining"/>
    <property type="evidence" value="ECO:0007669"/>
    <property type="project" value="InterPro"/>
</dbReference>
<evidence type="ECO:0000256" key="1">
    <source>
        <dbReference type="ARBA" id="ARBA00004123"/>
    </source>
</evidence>
<evidence type="ECO:0000256" key="5">
    <source>
        <dbReference type="ARBA" id="ARBA00022741"/>
    </source>
</evidence>
<dbReference type="GO" id="GO:0000723">
    <property type="term" value="P:telomere maintenance"/>
    <property type="evidence" value="ECO:0007669"/>
    <property type="project" value="TreeGrafter"/>
</dbReference>
<dbReference type="PANTHER" id="PTHR12604:SF4">
    <property type="entry name" value="X-RAY REPAIR CROSS-COMPLEMENTING PROTEIN 5"/>
    <property type="match status" value="1"/>
</dbReference>
<proteinExistence type="predicted"/>
<evidence type="ECO:0000256" key="14">
    <source>
        <dbReference type="ARBA" id="ARBA00023242"/>
    </source>
</evidence>
<evidence type="ECO:0000256" key="11">
    <source>
        <dbReference type="ARBA" id="ARBA00023125"/>
    </source>
</evidence>
<evidence type="ECO:0000256" key="12">
    <source>
        <dbReference type="ARBA" id="ARBA00023172"/>
    </source>
</evidence>
<dbReference type="SUPFAM" id="SSF53300">
    <property type="entry name" value="vWA-like"/>
    <property type="match status" value="1"/>
</dbReference>